<feature type="transmembrane region" description="Helical" evidence="1">
    <location>
        <begin position="68"/>
        <end position="91"/>
    </location>
</feature>
<comment type="caution">
    <text evidence="3">The sequence shown here is derived from an EMBL/GenBank/DDBJ whole genome shotgun (WGS) entry which is preliminary data.</text>
</comment>
<proteinExistence type="predicted"/>
<keyword evidence="1" id="KW-0812">Transmembrane</keyword>
<evidence type="ECO:0000259" key="2">
    <source>
        <dbReference type="Pfam" id="PF03703"/>
    </source>
</evidence>
<reference evidence="3" key="1">
    <citation type="submission" date="2020-01" db="EMBL/GenBank/DDBJ databases">
        <authorList>
            <person name="Chen W.-M."/>
        </authorList>
    </citation>
    <scope>NUCLEOTIDE SEQUENCE</scope>
    <source>
        <strain evidence="3">CYK-10</strain>
    </source>
</reference>
<protein>
    <submittedName>
        <fullName evidence="3">PH domain-containing protein</fullName>
    </submittedName>
</protein>
<dbReference type="InterPro" id="IPR054839">
    <property type="entry name" value="puhB_PGC"/>
</dbReference>
<evidence type="ECO:0000313" key="3">
    <source>
        <dbReference type="EMBL" id="NBZ86392.1"/>
    </source>
</evidence>
<evidence type="ECO:0000313" key="4">
    <source>
        <dbReference type="Proteomes" id="UP001193501"/>
    </source>
</evidence>
<organism evidence="3 4">
    <name type="scientific">Stagnihabitans tardus</name>
    <dbReference type="NCBI Taxonomy" id="2699202"/>
    <lineage>
        <taxon>Bacteria</taxon>
        <taxon>Pseudomonadati</taxon>
        <taxon>Pseudomonadota</taxon>
        <taxon>Alphaproteobacteria</taxon>
        <taxon>Rhodobacterales</taxon>
        <taxon>Paracoccaceae</taxon>
        <taxon>Stagnihabitans</taxon>
    </lineage>
</organism>
<dbReference type="Proteomes" id="UP001193501">
    <property type="component" value="Unassembled WGS sequence"/>
</dbReference>
<accession>A0AAE5BTN8</accession>
<keyword evidence="1" id="KW-0472">Membrane</keyword>
<dbReference type="NCBIfam" id="NF040894">
    <property type="entry name" value="puhB_PGC"/>
    <property type="match status" value="1"/>
</dbReference>
<keyword evidence="1" id="KW-1133">Transmembrane helix</keyword>
<dbReference type="EMBL" id="JAABNR010000002">
    <property type="protein sequence ID" value="NBZ86392.1"/>
    <property type="molecule type" value="Genomic_DNA"/>
</dbReference>
<evidence type="ECO:0000256" key="1">
    <source>
        <dbReference type="SAM" id="Phobius"/>
    </source>
</evidence>
<name>A0AAE5BTN8_9RHOB</name>
<dbReference type="AlphaFoldDB" id="A0AAE5BTN8"/>
<keyword evidence="4" id="KW-1185">Reference proteome</keyword>
<dbReference type="Pfam" id="PF03703">
    <property type="entry name" value="bPH_2"/>
    <property type="match status" value="1"/>
</dbReference>
<sequence length="204" mass="21823">MNDRDFDFEPAPGLPAPLPKGEHVLWQGKPDRKALAREAYKANWVLGYMMVLVLWKGASAWSGGVNPIAVALPYLVLALAAWGIVQGLAALQARASIYTITTERVILRIGAALPITFTIPFRRIGTAAMTVHPVHGTGTIALELTGDVQMSALVLWPHLRPGFVKKTQPALRCIPDATAVGRLLSDAAQTSLSTPEISLAVAAE</sequence>
<feature type="domain" description="YdbS-like PH" evidence="2">
    <location>
        <begin position="94"/>
        <end position="180"/>
    </location>
</feature>
<dbReference type="RefSeq" id="WP_168773206.1">
    <property type="nucleotide sequence ID" value="NZ_JAABNR010000002.1"/>
</dbReference>
<dbReference type="InterPro" id="IPR005182">
    <property type="entry name" value="YdbS-like_PH"/>
</dbReference>
<gene>
    <name evidence="3" type="ORF">GV832_02270</name>
</gene>
<feature type="transmembrane region" description="Helical" evidence="1">
    <location>
        <begin position="42"/>
        <end position="62"/>
    </location>
</feature>